<dbReference type="InterPro" id="IPR000182">
    <property type="entry name" value="GNAT_dom"/>
</dbReference>
<dbReference type="RefSeq" id="WP_138252961.1">
    <property type="nucleotide sequence ID" value="NZ_VAVZ01000018.1"/>
</dbReference>
<keyword evidence="2" id="KW-0808">Transferase</keyword>
<dbReference type="EMBL" id="VAVZ01000018">
    <property type="protein sequence ID" value="TLP97334.1"/>
    <property type="molecule type" value="Genomic_DNA"/>
</dbReference>
<dbReference type="InterPro" id="IPR051531">
    <property type="entry name" value="N-acetyltransferase"/>
</dbReference>
<accession>A0A5R9BAS3</accession>
<name>A0A5R9BAS3_9MICC</name>
<dbReference type="PANTHER" id="PTHR43792">
    <property type="entry name" value="GNAT FAMILY, PUTATIVE (AFU_ORTHOLOGUE AFUA_3G00765)-RELATED-RELATED"/>
    <property type="match status" value="1"/>
</dbReference>
<gene>
    <name evidence="2" type="ORF">FEF26_07705</name>
</gene>
<dbReference type="Pfam" id="PF13302">
    <property type="entry name" value="Acetyltransf_3"/>
    <property type="match status" value="1"/>
</dbReference>
<comment type="caution">
    <text evidence="2">The sequence shown here is derived from an EMBL/GenBank/DDBJ whole genome shotgun (WGS) entry which is preliminary data.</text>
</comment>
<evidence type="ECO:0000259" key="1">
    <source>
        <dbReference type="PROSITE" id="PS51186"/>
    </source>
</evidence>
<proteinExistence type="predicted"/>
<dbReference type="InterPro" id="IPR016181">
    <property type="entry name" value="Acyl_CoA_acyltransferase"/>
</dbReference>
<sequence length="178" mass="19739">MTEDLGPTLLTARLRLRVPNETDTVFAQSMYSVPQVVRYIGSGEPERSRQQAAARIERYRERFGSLTGVWLVEDRANRTPLGFVLLKPIPFSSGVEAEQEDIEIGWHLHPDAWGNSFAAEAAGALVTHAESQGLRRLVAVTHPDNGASKAVALKLDMTARGLTPRYYNTTCELFTLDL</sequence>
<dbReference type="Proteomes" id="UP000310458">
    <property type="component" value="Unassembled WGS sequence"/>
</dbReference>
<evidence type="ECO:0000313" key="2">
    <source>
        <dbReference type="EMBL" id="TLP97334.1"/>
    </source>
</evidence>
<dbReference type="Gene3D" id="3.40.630.30">
    <property type="match status" value="1"/>
</dbReference>
<reference evidence="2 3" key="1">
    <citation type="submission" date="2019-05" db="EMBL/GenBank/DDBJ databases">
        <title>Nesterenkonia sp. GY074 isolated from the Southern Atlantic Ocean.</title>
        <authorList>
            <person name="Zhang G."/>
        </authorList>
    </citation>
    <scope>NUCLEOTIDE SEQUENCE [LARGE SCALE GENOMIC DNA]</scope>
    <source>
        <strain evidence="2 3">GY074</strain>
    </source>
</reference>
<organism evidence="2 3">
    <name type="scientific">Nesterenkonia salmonea</name>
    <dbReference type="NCBI Taxonomy" id="1804987"/>
    <lineage>
        <taxon>Bacteria</taxon>
        <taxon>Bacillati</taxon>
        <taxon>Actinomycetota</taxon>
        <taxon>Actinomycetes</taxon>
        <taxon>Micrococcales</taxon>
        <taxon>Micrococcaceae</taxon>
        <taxon>Nesterenkonia</taxon>
    </lineage>
</organism>
<evidence type="ECO:0000313" key="3">
    <source>
        <dbReference type="Proteomes" id="UP000310458"/>
    </source>
</evidence>
<keyword evidence="3" id="KW-1185">Reference proteome</keyword>
<dbReference type="OrthoDB" id="3533156at2"/>
<dbReference type="PROSITE" id="PS51186">
    <property type="entry name" value="GNAT"/>
    <property type="match status" value="1"/>
</dbReference>
<dbReference type="AlphaFoldDB" id="A0A5R9BAS3"/>
<dbReference type="SUPFAM" id="SSF55729">
    <property type="entry name" value="Acyl-CoA N-acyltransferases (Nat)"/>
    <property type="match status" value="1"/>
</dbReference>
<dbReference type="GO" id="GO:0016747">
    <property type="term" value="F:acyltransferase activity, transferring groups other than amino-acyl groups"/>
    <property type="evidence" value="ECO:0007669"/>
    <property type="project" value="InterPro"/>
</dbReference>
<protein>
    <submittedName>
        <fullName evidence="2">GNAT family N-acetyltransferase</fullName>
    </submittedName>
</protein>
<dbReference type="PANTHER" id="PTHR43792:SF1">
    <property type="entry name" value="N-ACETYLTRANSFERASE DOMAIN-CONTAINING PROTEIN"/>
    <property type="match status" value="1"/>
</dbReference>
<feature type="domain" description="N-acetyltransferase" evidence="1">
    <location>
        <begin position="14"/>
        <end position="177"/>
    </location>
</feature>